<comment type="function">
    <text evidence="10">Necessary for normal cell division and for the maintenance of normal septation.</text>
</comment>
<name>A6DSE2_9BACT</name>
<gene>
    <name evidence="10" type="primary">engB</name>
    <name evidence="12" type="ORF">LNTAR_25500</name>
</gene>
<comment type="cofactor">
    <cofactor evidence="1">
        <name>Mg(2+)</name>
        <dbReference type="ChEBI" id="CHEBI:18420"/>
    </cofactor>
</comment>
<dbReference type="GO" id="GO:0000917">
    <property type="term" value="P:division septum assembly"/>
    <property type="evidence" value="ECO:0007669"/>
    <property type="project" value="UniProtKB-KW"/>
</dbReference>
<keyword evidence="4" id="KW-0479">Metal-binding</keyword>
<dbReference type="GO" id="GO:0046872">
    <property type="term" value="F:metal ion binding"/>
    <property type="evidence" value="ECO:0007669"/>
    <property type="project" value="UniProtKB-KW"/>
</dbReference>
<dbReference type="Proteomes" id="UP000004947">
    <property type="component" value="Unassembled WGS sequence"/>
</dbReference>
<dbReference type="Pfam" id="PF01926">
    <property type="entry name" value="MMR_HSR1"/>
    <property type="match status" value="1"/>
</dbReference>
<keyword evidence="6" id="KW-0460">Magnesium</keyword>
<protein>
    <recommendedName>
        <fullName evidence="10">Probable GTP-binding protein EngB</fullName>
    </recommendedName>
</protein>
<evidence type="ECO:0000256" key="10">
    <source>
        <dbReference type="HAMAP-Rule" id="MF_00321"/>
    </source>
</evidence>
<evidence type="ECO:0000259" key="11">
    <source>
        <dbReference type="PROSITE" id="PS51706"/>
    </source>
</evidence>
<dbReference type="InterPro" id="IPR027417">
    <property type="entry name" value="P-loop_NTPase"/>
</dbReference>
<evidence type="ECO:0000256" key="4">
    <source>
        <dbReference type="ARBA" id="ARBA00022723"/>
    </source>
</evidence>
<evidence type="ECO:0000256" key="5">
    <source>
        <dbReference type="ARBA" id="ARBA00022741"/>
    </source>
</evidence>
<dbReference type="PROSITE" id="PS51706">
    <property type="entry name" value="G_ENGB"/>
    <property type="match status" value="1"/>
</dbReference>
<evidence type="ECO:0000313" key="12">
    <source>
        <dbReference type="EMBL" id="EDM25487.1"/>
    </source>
</evidence>
<evidence type="ECO:0000256" key="6">
    <source>
        <dbReference type="ARBA" id="ARBA00022842"/>
    </source>
</evidence>
<dbReference type="eggNOG" id="COG0218">
    <property type="taxonomic scope" value="Bacteria"/>
</dbReference>
<proteinExistence type="inferred from homology"/>
<evidence type="ECO:0000256" key="9">
    <source>
        <dbReference type="ARBA" id="ARBA00023306"/>
    </source>
</evidence>
<keyword evidence="5 10" id="KW-0547">Nucleotide-binding</keyword>
<dbReference type="GO" id="GO:0005525">
    <property type="term" value="F:GTP binding"/>
    <property type="evidence" value="ECO:0007669"/>
    <property type="project" value="UniProtKB-UniRule"/>
</dbReference>
<evidence type="ECO:0000256" key="8">
    <source>
        <dbReference type="ARBA" id="ARBA00023210"/>
    </source>
</evidence>
<dbReference type="OrthoDB" id="9804921at2"/>
<dbReference type="InterPro" id="IPR006073">
    <property type="entry name" value="GTP-bd"/>
</dbReference>
<dbReference type="RefSeq" id="WP_007280751.1">
    <property type="nucleotide sequence ID" value="NZ_ABCK01000029.1"/>
</dbReference>
<organism evidence="12 13">
    <name type="scientific">Lentisphaera araneosa HTCC2155</name>
    <dbReference type="NCBI Taxonomy" id="313628"/>
    <lineage>
        <taxon>Bacteria</taxon>
        <taxon>Pseudomonadati</taxon>
        <taxon>Lentisphaerota</taxon>
        <taxon>Lentisphaeria</taxon>
        <taxon>Lentisphaerales</taxon>
        <taxon>Lentisphaeraceae</taxon>
        <taxon>Lentisphaera</taxon>
    </lineage>
</organism>
<feature type="domain" description="EngB-type G" evidence="11">
    <location>
        <begin position="29"/>
        <end position="203"/>
    </location>
</feature>
<accession>A6DSE2</accession>
<keyword evidence="8 10" id="KW-0717">Septation</keyword>
<evidence type="ECO:0000256" key="7">
    <source>
        <dbReference type="ARBA" id="ARBA00023134"/>
    </source>
</evidence>
<dbReference type="PANTHER" id="PTHR11649:SF13">
    <property type="entry name" value="ENGB-TYPE G DOMAIN-CONTAINING PROTEIN"/>
    <property type="match status" value="1"/>
</dbReference>
<dbReference type="SUPFAM" id="SSF52540">
    <property type="entry name" value="P-loop containing nucleoside triphosphate hydrolases"/>
    <property type="match status" value="1"/>
</dbReference>
<keyword evidence="3 10" id="KW-0132">Cell division</keyword>
<dbReference type="Gene3D" id="3.40.50.300">
    <property type="entry name" value="P-loop containing nucleotide triphosphate hydrolases"/>
    <property type="match status" value="1"/>
</dbReference>
<evidence type="ECO:0000256" key="1">
    <source>
        <dbReference type="ARBA" id="ARBA00001946"/>
    </source>
</evidence>
<dbReference type="InterPro" id="IPR030393">
    <property type="entry name" value="G_ENGB_dom"/>
</dbReference>
<dbReference type="EMBL" id="ABCK01000029">
    <property type="protein sequence ID" value="EDM25487.1"/>
    <property type="molecule type" value="Genomic_DNA"/>
</dbReference>
<dbReference type="CDD" id="cd01876">
    <property type="entry name" value="YihA_EngB"/>
    <property type="match status" value="1"/>
</dbReference>
<dbReference type="AlphaFoldDB" id="A6DSE2"/>
<evidence type="ECO:0000256" key="2">
    <source>
        <dbReference type="ARBA" id="ARBA00009638"/>
    </source>
</evidence>
<dbReference type="InterPro" id="IPR019987">
    <property type="entry name" value="GTP-bd_ribosome_bio_YsxC"/>
</dbReference>
<dbReference type="PANTHER" id="PTHR11649">
    <property type="entry name" value="MSS1/TRME-RELATED GTP-BINDING PROTEIN"/>
    <property type="match status" value="1"/>
</dbReference>
<comment type="similarity">
    <text evidence="2 10">Belongs to the TRAFAC class TrmE-Era-EngA-EngB-Septin-like GTPase superfamily. EngB GTPase family.</text>
</comment>
<comment type="caution">
    <text evidence="12">The sequence shown here is derived from an EMBL/GenBank/DDBJ whole genome shotgun (WGS) entry which is preliminary data.</text>
</comment>
<keyword evidence="13" id="KW-1185">Reference proteome</keyword>
<dbReference type="NCBIfam" id="TIGR03598">
    <property type="entry name" value="GTPase_YsxC"/>
    <property type="match status" value="1"/>
</dbReference>
<dbReference type="STRING" id="313628.LNTAR_25500"/>
<reference evidence="12 13" key="1">
    <citation type="journal article" date="2010" name="J. Bacteriol.">
        <title>Genome sequence of Lentisphaera araneosa HTCC2155T, the type species of the order Lentisphaerales in the phylum Lentisphaerae.</title>
        <authorList>
            <person name="Thrash J.C."/>
            <person name="Cho J.C."/>
            <person name="Vergin K.L."/>
            <person name="Morris R.M."/>
            <person name="Giovannoni S.J."/>
        </authorList>
    </citation>
    <scope>NUCLEOTIDE SEQUENCE [LARGE SCALE GENOMIC DNA]</scope>
    <source>
        <strain evidence="12 13">HTCC2155</strain>
    </source>
</reference>
<sequence>MAVNYMTSIGDPKQLEALLKESGALAGKSEKRIVFAGRSNAGKSSLLNCLTRSKIAQISREPGKTRKVNLFHCSFLKKVLADLPGYGFAKRTKKERRLWEELITSYLDADRDNIERIILVTDCRHGPADSDLDAMQFFKDHGFQVTVVLSKSDKLNQKATSKRRKEIKELLQDSKPEKTFWISSLKGTGVRELSRDIVNDATRTD</sequence>
<evidence type="ECO:0000313" key="13">
    <source>
        <dbReference type="Proteomes" id="UP000004947"/>
    </source>
</evidence>
<keyword evidence="7 10" id="KW-0342">GTP-binding</keyword>
<evidence type="ECO:0000256" key="3">
    <source>
        <dbReference type="ARBA" id="ARBA00022618"/>
    </source>
</evidence>
<dbReference type="HAMAP" id="MF_00321">
    <property type="entry name" value="GTPase_EngB"/>
    <property type="match status" value="1"/>
</dbReference>
<keyword evidence="9 10" id="KW-0131">Cell cycle</keyword>